<evidence type="ECO:0000256" key="5">
    <source>
        <dbReference type="ARBA" id="ARBA00022833"/>
    </source>
</evidence>
<dbReference type="PANTHER" id="PTHR10173:SF57">
    <property type="entry name" value="PEPTIDE-METHIONINE (R)-S-OXIDE REDUCTASE"/>
    <property type="match status" value="1"/>
</dbReference>
<dbReference type="GO" id="GO:0030091">
    <property type="term" value="P:protein repair"/>
    <property type="evidence" value="ECO:0007669"/>
    <property type="project" value="InterPro"/>
</dbReference>
<comment type="similarity">
    <text evidence="2">Belongs to the MsrB Met sulfoxide reductase family.</text>
</comment>
<reference evidence="10 11" key="1">
    <citation type="submission" date="2017-10" db="EMBL/GenBank/DDBJ databases">
        <title>The draft genome sequence of Lewinella marina KCTC 32374.</title>
        <authorList>
            <person name="Wang K."/>
        </authorList>
    </citation>
    <scope>NUCLEOTIDE SEQUENCE [LARGE SCALE GENOMIC DNA]</scope>
    <source>
        <strain evidence="10 11">MKG-38</strain>
    </source>
</reference>
<dbReference type="OrthoDB" id="4174719at2"/>
<evidence type="ECO:0000256" key="8">
    <source>
        <dbReference type="SAM" id="SignalP"/>
    </source>
</evidence>
<accession>A0A2G0CIC2</accession>
<dbReference type="PROSITE" id="PS51257">
    <property type="entry name" value="PROKAR_LIPOPROTEIN"/>
    <property type="match status" value="1"/>
</dbReference>
<dbReference type="GO" id="GO:0046872">
    <property type="term" value="F:metal ion binding"/>
    <property type="evidence" value="ECO:0007669"/>
    <property type="project" value="UniProtKB-KW"/>
</dbReference>
<gene>
    <name evidence="10" type="primary">msrB</name>
    <name evidence="10" type="ORF">CGL56_01070</name>
</gene>
<keyword evidence="8" id="KW-0732">Signal</keyword>
<dbReference type="SUPFAM" id="SSF51316">
    <property type="entry name" value="Mss4-like"/>
    <property type="match status" value="1"/>
</dbReference>
<evidence type="ECO:0000313" key="10">
    <source>
        <dbReference type="EMBL" id="PHK99670.1"/>
    </source>
</evidence>
<comment type="catalytic activity">
    <reaction evidence="7">
        <text>L-methionyl-[protein] + [thioredoxin]-disulfide + H2O = L-methionyl-(R)-S-oxide-[protein] + [thioredoxin]-dithiol</text>
        <dbReference type="Rhea" id="RHEA:24164"/>
        <dbReference type="Rhea" id="RHEA-COMP:10698"/>
        <dbReference type="Rhea" id="RHEA-COMP:10700"/>
        <dbReference type="Rhea" id="RHEA-COMP:12313"/>
        <dbReference type="Rhea" id="RHEA-COMP:12314"/>
        <dbReference type="ChEBI" id="CHEBI:15377"/>
        <dbReference type="ChEBI" id="CHEBI:16044"/>
        <dbReference type="ChEBI" id="CHEBI:29950"/>
        <dbReference type="ChEBI" id="CHEBI:45764"/>
        <dbReference type="ChEBI" id="CHEBI:50058"/>
        <dbReference type="EC" id="1.8.4.12"/>
    </reaction>
</comment>
<dbReference type="FunFam" id="2.170.150.20:FF:000001">
    <property type="entry name" value="Peptide methionine sulfoxide reductase MsrB"/>
    <property type="match status" value="1"/>
</dbReference>
<comment type="cofactor">
    <cofactor evidence="1">
        <name>Zn(2+)</name>
        <dbReference type="ChEBI" id="CHEBI:29105"/>
    </cofactor>
</comment>
<evidence type="ECO:0000259" key="9">
    <source>
        <dbReference type="PROSITE" id="PS51790"/>
    </source>
</evidence>
<evidence type="ECO:0000313" key="11">
    <source>
        <dbReference type="Proteomes" id="UP000226437"/>
    </source>
</evidence>
<keyword evidence="11" id="KW-1185">Reference proteome</keyword>
<evidence type="ECO:0000256" key="3">
    <source>
        <dbReference type="ARBA" id="ARBA00012499"/>
    </source>
</evidence>
<organism evidence="10 11">
    <name type="scientific">Neolewinella marina</name>
    <dbReference type="NCBI Taxonomy" id="438751"/>
    <lineage>
        <taxon>Bacteria</taxon>
        <taxon>Pseudomonadati</taxon>
        <taxon>Bacteroidota</taxon>
        <taxon>Saprospiria</taxon>
        <taxon>Saprospirales</taxon>
        <taxon>Lewinellaceae</taxon>
        <taxon>Neolewinella</taxon>
    </lineage>
</organism>
<sequence>MRILFSLALLFVLACNSTSQTPVTNGDEAAGVTPNLPEYRYDPPAREGEVERMDTTTEYWKNILTDQEYHILWEDGTEPSFSSPLNDVKAAGVFACRACGLPLFSSSTKFESGTGWPSFYEPINSAYVQQDVDRRYGMERVEVSCARCGGHQGHVFPDGPDPTGLRYCINGAALNFVPEADL</sequence>
<keyword evidence="5" id="KW-0862">Zinc</keyword>
<dbReference type="Gene3D" id="2.170.150.20">
    <property type="entry name" value="Peptide methionine sulfoxide reductase"/>
    <property type="match status" value="1"/>
</dbReference>
<dbReference type="Pfam" id="PF01641">
    <property type="entry name" value="SelR"/>
    <property type="match status" value="1"/>
</dbReference>
<dbReference type="NCBIfam" id="TIGR00357">
    <property type="entry name" value="peptide-methionine (R)-S-oxide reductase MsrB"/>
    <property type="match status" value="1"/>
</dbReference>
<proteinExistence type="inferred from homology"/>
<feature type="chain" id="PRO_5013948051" description="peptide-methionine (R)-S-oxide reductase" evidence="8">
    <location>
        <begin position="22"/>
        <end position="182"/>
    </location>
</feature>
<dbReference type="InterPro" id="IPR028427">
    <property type="entry name" value="Met_Sox_Rdtase_MsrB"/>
</dbReference>
<evidence type="ECO:0000256" key="2">
    <source>
        <dbReference type="ARBA" id="ARBA00007174"/>
    </source>
</evidence>
<evidence type="ECO:0000256" key="4">
    <source>
        <dbReference type="ARBA" id="ARBA00022723"/>
    </source>
</evidence>
<dbReference type="PROSITE" id="PS51790">
    <property type="entry name" value="MSRB"/>
    <property type="match status" value="1"/>
</dbReference>
<dbReference type="InterPro" id="IPR002579">
    <property type="entry name" value="Met_Sox_Rdtase_MsrB_dom"/>
</dbReference>
<dbReference type="Proteomes" id="UP000226437">
    <property type="component" value="Unassembled WGS sequence"/>
</dbReference>
<dbReference type="InterPro" id="IPR011057">
    <property type="entry name" value="Mss4-like_sf"/>
</dbReference>
<keyword evidence="4" id="KW-0479">Metal-binding</keyword>
<dbReference type="PANTHER" id="PTHR10173">
    <property type="entry name" value="METHIONINE SULFOXIDE REDUCTASE"/>
    <property type="match status" value="1"/>
</dbReference>
<feature type="signal peptide" evidence="8">
    <location>
        <begin position="1"/>
        <end position="21"/>
    </location>
</feature>
<evidence type="ECO:0000256" key="1">
    <source>
        <dbReference type="ARBA" id="ARBA00001947"/>
    </source>
</evidence>
<dbReference type="EMBL" id="PDLO01000001">
    <property type="protein sequence ID" value="PHK99670.1"/>
    <property type="molecule type" value="Genomic_DNA"/>
</dbReference>
<dbReference type="GO" id="GO:0033743">
    <property type="term" value="F:peptide-methionine (R)-S-oxide reductase activity"/>
    <property type="evidence" value="ECO:0007669"/>
    <property type="project" value="UniProtKB-EC"/>
</dbReference>
<dbReference type="GO" id="GO:0006979">
    <property type="term" value="P:response to oxidative stress"/>
    <property type="evidence" value="ECO:0007669"/>
    <property type="project" value="InterPro"/>
</dbReference>
<protein>
    <recommendedName>
        <fullName evidence="3">peptide-methionine (R)-S-oxide reductase</fullName>
        <ecNumber evidence="3">1.8.4.12</ecNumber>
    </recommendedName>
</protein>
<dbReference type="GO" id="GO:0005737">
    <property type="term" value="C:cytoplasm"/>
    <property type="evidence" value="ECO:0007669"/>
    <property type="project" value="TreeGrafter"/>
</dbReference>
<dbReference type="EC" id="1.8.4.12" evidence="3"/>
<dbReference type="AlphaFoldDB" id="A0A2G0CIC2"/>
<comment type="caution">
    <text evidence="10">The sequence shown here is derived from an EMBL/GenBank/DDBJ whole genome shotgun (WGS) entry which is preliminary data.</text>
</comment>
<keyword evidence="6" id="KW-0560">Oxidoreductase</keyword>
<name>A0A2G0CIC2_9BACT</name>
<evidence type="ECO:0000256" key="7">
    <source>
        <dbReference type="ARBA" id="ARBA00048488"/>
    </source>
</evidence>
<evidence type="ECO:0000256" key="6">
    <source>
        <dbReference type="ARBA" id="ARBA00023002"/>
    </source>
</evidence>
<dbReference type="RefSeq" id="WP_099104649.1">
    <property type="nucleotide sequence ID" value="NZ_JAATJF010000001.1"/>
</dbReference>
<feature type="domain" description="MsrB" evidence="9">
    <location>
        <begin position="57"/>
        <end position="179"/>
    </location>
</feature>